<protein>
    <recommendedName>
        <fullName evidence="3">Isopenicillin N synthase-like Fe(2+) 2OG dioxygenase domain-containing protein</fullName>
    </recommendedName>
</protein>
<dbReference type="STRING" id="49390.A0A068V1Z7"/>
<dbReference type="Gramene" id="CDP14582">
    <property type="protein sequence ID" value="CDP14582"/>
    <property type="gene ID" value="GSCOC_T00041119001"/>
</dbReference>
<reference evidence="2" key="1">
    <citation type="journal article" date="2014" name="Science">
        <title>The coffee genome provides insight into the convergent evolution of caffeine biosynthesis.</title>
        <authorList>
            <person name="Denoeud F."/>
            <person name="Carretero-Paulet L."/>
            <person name="Dereeper A."/>
            <person name="Droc G."/>
            <person name="Guyot R."/>
            <person name="Pietrella M."/>
            <person name="Zheng C."/>
            <person name="Alberti A."/>
            <person name="Anthony F."/>
            <person name="Aprea G."/>
            <person name="Aury J.M."/>
            <person name="Bento P."/>
            <person name="Bernard M."/>
            <person name="Bocs S."/>
            <person name="Campa C."/>
            <person name="Cenci A."/>
            <person name="Combes M.C."/>
            <person name="Crouzillat D."/>
            <person name="Da Silva C."/>
            <person name="Daddiego L."/>
            <person name="De Bellis F."/>
            <person name="Dussert S."/>
            <person name="Garsmeur O."/>
            <person name="Gayraud T."/>
            <person name="Guignon V."/>
            <person name="Jahn K."/>
            <person name="Jamilloux V."/>
            <person name="Joet T."/>
            <person name="Labadie K."/>
            <person name="Lan T."/>
            <person name="Leclercq J."/>
            <person name="Lepelley M."/>
            <person name="Leroy T."/>
            <person name="Li L.T."/>
            <person name="Librado P."/>
            <person name="Lopez L."/>
            <person name="Munoz A."/>
            <person name="Noel B."/>
            <person name="Pallavicini A."/>
            <person name="Perrotta G."/>
            <person name="Poncet V."/>
            <person name="Pot D."/>
            <person name="Priyono X."/>
            <person name="Rigoreau M."/>
            <person name="Rouard M."/>
            <person name="Rozas J."/>
            <person name="Tranchant-Dubreuil C."/>
            <person name="VanBuren R."/>
            <person name="Zhang Q."/>
            <person name="Andrade A.C."/>
            <person name="Argout X."/>
            <person name="Bertrand B."/>
            <person name="de Kochko A."/>
            <person name="Graziosi G."/>
            <person name="Henry R.J."/>
            <person name="Jayarama X."/>
            <person name="Ming R."/>
            <person name="Nagai C."/>
            <person name="Rounsley S."/>
            <person name="Sankoff D."/>
            <person name="Giuliano G."/>
            <person name="Albert V.A."/>
            <person name="Wincker P."/>
            <person name="Lashermes P."/>
        </authorList>
    </citation>
    <scope>NUCLEOTIDE SEQUENCE [LARGE SCALE GENOMIC DNA]</scope>
    <source>
        <strain evidence="2">cv. DH200-94</strain>
    </source>
</reference>
<organism evidence="1 2">
    <name type="scientific">Coffea canephora</name>
    <name type="common">Robusta coffee</name>
    <dbReference type="NCBI Taxonomy" id="49390"/>
    <lineage>
        <taxon>Eukaryota</taxon>
        <taxon>Viridiplantae</taxon>
        <taxon>Streptophyta</taxon>
        <taxon>Embryophyta</taxon>
        <taxon>Tracheophyta</taxon>
        <taxon>Spermatophyta</taxon>
        <taxon>Magnoliopsida</taxon>
        <taxon>eudicotyledons</taxon>
        <taxon>Gunneridae</taxon>
        <taxon>Pentapetalae</taxon>
        <taxon>asterids</taxon>
        <taxon>lamiids</taxon>
        <taxon>Gentianales</taxon>
        <taxon>Rubiaceae</taxon>
        <taxon>Ixoroideae</taxon>
        <taxon>Gardenieae complex</taxon>
        <taxon>Bertiereae - Coffeeae clade</taxon>
        <taxon>Coffeeae</taxon>
        <taxon>Coffea</taxon>
    </lineage>
</organism>
<dbReference type="AlphaFoldDB" id="A0A068V1Z7"/>
<keyword evidence="2" id="KW-1185">Reference proteome</keyword>
<gene>
    <name evidence="1" type="ORF">GSCOC_T00041119001</name>
</gene>
<dbReference type="EMBL" id="HG739171">
    <property type="protein sequence ID" value="CDP14582.1"/>
    <property type="molecule type" value="Genomic_DNA"/>
</dbReference>
<dbReference type="Proteomes" id="UP000295252">
    <property type="component" value="Chromosome XI"/>
</dbReference>
<proteinExistence type="predicted"/>
<dbReference type="OrthoDB" id="288590at2759"/>
<dbReference type="SUPFAM" id="SSF51197">
    <property type="entry name" value="Clavaminate synthase-like"/>
    <property type="match status" value="1"/>
</dbReference>
<accession>A0A068V1Z7</accession>
<evidence type="ECO:0000313" key="2">
    <source>
        <dbReference type="Proteomes" id="UP000295252"/>
    </source>
</evidence>
<name>A0A068V1Z7_COFCA</name>
<evidence type="ECO:0000313" key="1">
    <source>
        <dbReference type="EMBL" id="CDP14582.1"/>
    </source>
</evidence>
<dbReference type="PhylomeDB" id="A0A068V1Z7"/>
<evidence type="ECO:0008006" key="3">
    <source>
        <dbReference type="Google" id="ProtNLM"/>
    </source>
</evidence>
<dbReference type="InterPro" id="IPR027443">
    <property type="entry name" value="IPNS-like_sf"/>
</dbReference>
<dbReference type="InParanoid" id="A0A068V1Z7"/>
<dbReference type="Gene3D" id="2.60.120.330">
    <property type="entry name" value="B-lactam Antibiotic, Isopenicillin N Synthase, Chain"/>
    <property type="match status" value="1"/>
</dbReference>
<sequence length="79" mass="8882">MLVYTVALYKAREREGTQLLTNIITNEAYKSVEHRATVNSQKERLSIGMFTFSKLEGDLGPAPSLITLENPAKLSRALW</sequence>